<dbReference type="AlphaFoldDB" id="A0A0B7AR28"/>
<reference evidence="1" key="1">
    <citation type="submission" date="2014-12" db="EMBL/GenBank/DDBJ databases">
        <title>Insight into the proteome of Arion vulgaris.</title>
        <authorList>
            <person name="Aradska J."/>
            <person name="Bulat T."/>
            <person name="Smidak R."/>
            <person name="Sarate P."/>
            <person name="Gangsoo J."/>
            <person name="Sialana F."/>
            <person name="Bilban M."/>
            <person name="Lubec G."/>
        </authorList>
    </citation>
    <scope>NUCLEOTIDE SEQUENCE</scope>
    <source>
        <tissue evidence="1">Skin</tissue>
    </source>
</reference>
<organism evidence="1">
    <name type="scientific">Arion vulgaris</name>
    <dbReference type="NCBI Taxonomy" id="1028688"/>
    <lineage>
        <taxon>Eukaryota</taxon>
        <taxon>Metazoa</taxon>
        <taxon>Spiralia</taxon>
        <taxon>Lophotrochozoa</taxon>
        <taxon>Mollusca</taxon>
        <taxon>Gastropoda</taxon>
        <taxon>Heterobranchia</taxon>
        <taxon>Euthyneura</taxon>
        <taxon>Panpulmonata</taxon>
        <taxon>Eupulmonata</taxon>
        <taxon>Stylommatophora</taxon>
        <taxon>Helicina</taxon>
        <taxon>Arionoidea</taxon>
        <taxon>Arionidae</taxon>
        <taxon>Arion</taxon>
    </lineage>
</organism>
<accession>A0A0B7AR28</accession>
<name>A0A0B7AR28_9EUPU</name>
<sequence length="89" mass="10052">MAKWSNFALHSEGREFEFELRHSIFFWDVFAPEIPRIVDEVHTFGNTLGRGSAMSAERGSNYIGTSCRETPSYMGKYGGIVKPLSGNKF</sequence>
<protein>
    <submittedName>
        <fullName evidence="1">Uncharacterized protein</fullName>
    </submittedName>
</protein>
<evidence type="ECO:0000313" key="1">
    <source>
        <dbReference type="EMBL" id="CEK82390.1"/>
    </source>
</evidence>
<gene>
    <name evidence="1" type="primary">ORF131243</name>
</gene>
<dbReference type="EMBL" id="HACG01035525">
    <property type="protein sequence ID" value="CEK82390.1"/>
    <property type="molecule type" value="Transcribed_RNA"/>
</dbReference>
<proteinExistence type="predicted"/>